<evidence type="ECO:0000256" key="2">
    <source>
        <dbReference type="SAM" id="Phobius"/>
    </source>
</evidence>
<feature type="region of interest" description="Disordered" evidence="1">
    <location>
        <begin position="68"/>
        <end position="87"/>
    </location>
</feature>
<evidence type="ECO:0008006" key="5">
    <source>
        <dbReference type="Google" id="ProtNLM"/>
    </source>
</evidence>
<gene>
    <name evidence="3" type="ORF">LIER_30863</name>
</gene>
<dbReference type="AlphaFoldDB" id="A0AAV3RSG3"/>
<evidence type="ECO:0000256" key="1">
    <source>
        <dbReference type="SAM" id="MobiDB-lite"/>
    </source>
</evidence>
<feature type="compositionally biased region" description="Polar residues" evidence="1">
    <location>
        <begin position="72"/>
        <end position="81"/>
    </location>
</feature>
<dbReference type="EMBL" id="BAABME010011242">
    <property type="protein sequence ID" value="GAA0183455.1"/>
    <property type="molecule type" value="Genomic_DNA"/>
</dbReference>
<keyword evidence="2" id="KW-1133">Transmembrane helix</keyword>
<comment type="caution">
    <text evidence="3">The sequence shown here is derived from an EMBL/GenBank/DDBJ whole genome shotgun (WGS) entry which is preliminary data.</text>
</comment>
<evidence type="ECO:0000313" key="3">
    <source>
        <dbReference type="EMBL" id="GAA0183455.1"/>
    </source>
</evidence>
<reference evidence="3 4" key="1">
    <citation type="submission" date="2024-01" db="EMBL/GenBank/DDBJ databases">
        <title>The complete chloroplast genome sequence of Lithospermum erythrorhizon: insights into the phylogenetic relationship among Boraginaceae species and the maternal lineages of purple gromwells.</title>
        <authorList>
            <person name="Okada T."/>
            <person name="Watanabe K."/>
        </authorList>
    </citation>
    <scope>NUCLEOTIDE SEQUENCE [LARGE SCALE GENOMIC DNA]</scope>
</reference>
<dbReference type="Proteomes" id="UP001454036">
    <property type="component" value="Unassembled WGS sequence"/>
</dbReference>
<organism evidence="3 4">
    <name type="scientific">Lithospermum erythrorhizon</name>
    <name type="common">Purple gromwell</name>
    <name type="synonym">Lithospermum officinale var. erythrorhizon</name>
    <dbReference type="NCBI Taxonomy" id="34254"/>
    <lineage>
        <taxon>Eukaryota</taxon>
        <taxon>Viridiplantae</taxon>
        <taxon>Streptophyta</taxon>
        <taxon>Embryophyta</taxon>
        <taxon>Tracheophyta</taxon>
        <taxon>Spermatophyta</taxon>
        <taxon>Magnoliopsida</taxon>
        <taxon>eudicotyledons</taxon>
        <taxon>Gunneridae</taxon>
        <taxon>Pentapetalae</taxon>
        <taxon>asterids</taxon>
        <taxon>lamiids</taxon>
        <taxon>Boraginales</taxon>
        <taxon>Boraginaceae</taxon>
        <taxon>Boraginoideae</taxon>
        <taxon>Lithospermeae</taxon>
        <taxon>Lithospermum</taxon>
    </lineage>
</organism>
<protein>
    <recommendedName>
        <fullName evidence="5">Transmembrane protein</fullName>
    </recommendedName>
</protein>
<keyword evidence="2" id="KW-0812">Transmembrane</keyword>
<keyword evidence="4" id="KW-1185">Reference proteome</keyword>
<evidence type="ECO:0000313" key="4">
    <source>
        <dbReference type="Proteomes" id="UP001454036"/>
    </source>
</evidence>
<accession>A0AAV3RSG3</accession>
<keyword evidence="2" id="KW-0472">Membrane</keyword>
<feature type="transmembrane region" description="Helical" evidence="2">
    <location>
        <begin position="38"/>
        <end position="57"/>
    </location>
</feature>
<sequence>MFPFYFRPHAPELVVVRNSSEEEEVTCPLLRRYPPLPGLSFFVSPFMAFLLTLVARFRPRSPVKDPFAIGPSDTSHGTQSAMGDFPL</sequence>
<proteinExistence type="predicted"/>
<name>A0AAV3RSG3_LITER</name>